<protein>
    <recommendedName>
        <fullName evidence="8">AP2/ERF domain-containing protein</fullName>
    </recommendedName>
</protein>
<evidence type="ECO:0000256" key="3">
    <source>
        <dbReference type="ARBA" id="ARBA00023015"/>
    </source>
</evidence>
<dbReference type="PROSITE" id="PS51032">
    <property type="entry name" value="AP2_ERF"/>
    <property type="match status" value="1"/>
</dbReference>
<sequence>MKESSMKTNQEFLKKLETSCFNDELDWSLTLEDLDLSFTHDIITDVTSPMITISSDDQNIASKVFPITNIEAVLPQHQSANFPAMGTSLPAVMDFTDVALNWDFTTGRKVVSGGEVHQVLPLVNEDFTPSLPQRKYRGVRRRPWGKFSAEMRNPEKKGRRLWLGTYDTAEEAAMAYDRAAFKYRGCQAVLNFPHLIGSHNVSPEKYTIERRLLKSGCSSSSPSPESPRNNNRKRKSTAD</sequence>
<evidence type="ECO:0000256" key="5">
    <source>
        <dbReference type="ARBA" id="ARBA00023163"/>
    </source>
</evidence>
<accession>A0AA35VKS9</accession>
<dbReference type="GO" id="GO:0006952">
    <property type="term" value="P:defense response"/>
    <property type="evidence" value="ECO:0007669"/>
    <property type="project" value="UniProtKB-KW"/>
</dbReference>
<proteinExistence type="predicted"/>
<name>A0AA35VKS9_LACSI</name>
<dbReference type="PANTHER" id="PTHR31190:SF250">
    <property type="entry name" value="TRANSCRIPTION FACTOR AP2-EREBP FAMILY"/>
    <property type="match status" value="1"/>
</dbReference>
<dbReference type="InterPro" id="IPR036955">
    <property type="entry name" value="AP2/ERF_dom_sf"/>
</dbReference>
<feature type="domain" description="AP2/ERF" evidence="8">
    <location>
        <begin position="135"/>
        <end position="193"/>
    </location>
</feature>
<feature type="compositionally biased region" description="Basic residues" evidence="7">
    <location>
        <begin position="230"/>
        <end position="239"/>
    </location>
</feature>
<dbReference type="InterPro" id="IPR044808">
    <property type="entry name" value="ERF_plant"/>
</dbReference>
<dbReference type="AlphaFoldDB" id="A0AA35VKS9"/>
<dbReference type="SMART" id="SM00380">
    <property type="entry name" value="AP2"/>
    <property type="match status" value="1"/>
</dbReference>
<evidence type="ECO:0000256" key="4">
    <source>
        <dbReference type="ARBA" id="ARBA00023125"/>
    </source>
</evidence>
<dbReference type="PANTHER" id="PTHR31190">
    <property type="entry name" value="DNA-BINDING DOMAIN"/>
    <property type="match status" value="1"/>
</dbReference>
<dbReference type="GO" id="GO:0009873">
    <property type="term" value="P:ethylene-activated signaling pathway"/>
    <property type="evidence" value="ECO:0007669"/>
    <property type="project" value="InterPro"/>
</dbReference>
<keyword evidence="10" id="KW-1185">Reference proteome</keyword>
<dbReference type="GO" id="GO:0003700">
    <property type="term" value="F:DNA-binding transcription factor activity"/>
    <property type="evidence" value="ECO:0007669"/>
    <property type="project" value="InterPro"/>
</dbReference>
<keyword evidence="6" id="KW-0539">Nucleus</keyword>
<evidence type="ECO:0000313" key="10">
    <source>
        <dbReference type="Proteomes" id="UP001177003"/>
    </source>
</evidence>
<dbReference type="FunFam" id="3.30.730.10:FF:000001">
    <property type="entry name" value="Ethylene-responsive transcription factor 2"/>
    <property type="match status" value="1"/>
</dbReference>
<dbReference type="PRINTS" id="PR00367">
    <property type="entry name" value="ETHRSPELEMNT"/>
</dbReference>
<gene>
    <name evidence="9" type="ORF">LSALG_LOCUS2524</name>
</gene>
<dbReference type="InterPro" id="IPR016177">
    <property type="entry name" value="DNA-bd_dom_sf"/>
</dbReference>
<keyword evidence="2" id="KW-0611">Plant defense</keyword>
<dbReference type="InterPro" id="IPR001471">
    <property type="entry name" value="AP2/ERF_dom"/>
</dbReference>
<dbReference type="Pfam" id="PF00847">
    <property type="entry name" value="AP2"/>
    <property type="match status" value="1"/>
</dbReference>
<evidence type="ECO:0000313" key="9">
    <source>
        <dbReference type="EMBL" id="CAI9261748.1"/>
    </source>
</evidence>
<evidence type="ECO:0000256" key="2">
    <source>
        <dbReference type="ARBA" id="ARBA00022821"/>
    </source>
</evidence>
<dbReference type="CDD" id="cd00018">
    <property type="entry name" value="AP2"/>
    <property type="match status" value="1"/>
</dbReference>
<evidence type="ECO:0000256" key="7">
    <source>
        <dbReference type="SAM" id="MobiDB-lite"/>
    </source>
</evidence>
<feature type="region of interest" description="Disordered" evidence="7">
    <location>
        <begin position="214"/>
        <end position="239"/>
    </location>
</feature>
<evidence type="ECO:0000256" key="6">
    <source>
        <dbReference type="ARBA" id="ARBA00023242"/>
    </source>
</evidence>
<dbReference type="GO" id="GO:0005634">
    <property type="term" value="C:nucleus"/>
    <property type="evidence" value="ECO:0007669"/>
    <property type="project" value="UniProtKB-SubCell"/>
</dbReference>
<keyword evidence="4" id="KW-0238">DNA-binding</keyword>
<comment type="subcellular location">
    <subcellularLocation>
        <location evidence="1">Nucleus</location>
    </subcellularLocation>
</comment>
<dbReference type="SUPFAM" id="SSF54171">
    <property type="entry name" value="DNA-binding domain"/>
    <property type="match status" value="1"/>
</dbReference>
<dbReference type="Proteomes" id="UP001177003">
    <property type="component" value="Chromosome 0"/>
</dbReference>
<feature type="compositionally biased region" description="Low complexity" evidence="7">
    <location>
        <begin position="214"/>
        <end position="229"/>
    </location>
</feature>
<dbReference type="GO" id="GO:0003677">
    <property type="term" value="F:DNA binding"/>
    <property type="evidence" value="ECO:0007669"/>
    <property type="project" value="UniProtKB-KW"/>
</dbReference>
<organism evidence="9 10">
    <name type="scientific">Lactuca saligna</name>
    <name type="common">Willowleaf lettuce</name>
    <dbReference type="NCBI Taxonomy" id="75948"/>
    <lineage>
        <taxon>Eukaryota</taxon>
        <taxon>Viridiplantae</taxon>
        <taxon>Streptophyta</taxon>
        <taxon>Embryophyta</taxon>
        <taxon>Tracheophyta</taxon>
        <taxon>Spermatophyta</taxon>
        <taxon>Magnoliopsida</taxon>
        <taxon>eudicotyledons</taxon>
        <taxon>Gunneridae</taxon>
        <taxon>Pentapetalae</taxon>
        <taxon>asterids</taxon>
        <taxon>campanulids</taxon>
        <taxon>Asterales</taxon>
        <taxon>Asteraceae</taxon>
        <taxon>Cichorioideae</taxon>
        <taxon>Cichorieae</taxon>
        <taxon>Lactucinae</taxon>
        <taxon>Lactuca</taxon>
    </lineage>
</organism>
<evidence type="ECO:0000256" key="1">
    <source>
        <dbReference type="ARBA" id="ARBA00004123"/>
    </source>
</evidence>
<keyword evidence="5" id="KW-0804">Transcription</keyword>
<reference evidence="9" key="1">
    <citation type="submission" date="2023-04" db="EMBL/GenBank/DDBJ databases">
        <authorList>
            <person name="Vijverberg K."/>
            <person name="Xiong W."/>
            <person name="Schranz E."/>
        </authorList>
    </citation>
    <scope>NUCLEOTIDE SEQUENCE</scope>
</reference>
<dbReference type="EMBL" id="OX465086">
    <property type="protein sequence ID" value="CAI9261748.1"/>
    <property type="molecule type" value="Genomic_DNA"/>
</dbReference>
<evidence type="ECO:0000259" key="8">
    <source>
        <dbReference type="PROSITE" id="PS51032"/>
    </source>
</evidence>
<keyword evidence="3" id="KW-0805">Transcription regulation</keyword>
<dbReference type="Gene3D" id="3.30.730.10">
    <property type="entry name" value="AP2/ERF domain"/>
    <property type="match status" value="1"/>
</dbReference>